<protein>
    <submittedName>
        <fullName evidence="2">Uncharacterized protein</fullName>
    </submittedName>
</protein>
<reference evidence="2 3" key="2">
    <citation type="submission" date="2019-01" db="EMBL/GenBank/DDBJ databases">
        <title>A chromosome length genome reference of the Java medaka (oryzias javanicus).</title>
        <authorList>
            <person name="Herpin A."/>
            <person name="Takehana Y."/>
            <person name="Naruse K."/>
            <person name="Ansai S."/>
            <person name="Kawaguchi M."/>
        </authorList>
    </citation>
    <scope>NUCLEOTIDE SEQUENCE [LARGE SCALE GENOMIC DNA]</scope>
    <source>
        <strain evidence="2">RS831</strain>
        <tissue evidence="2">Whole body</tissue>
    </source>
</reference>
<gene>
    <name evidence="2" type="ORF">OJAV_G00056500</name>
</gene>
<feature type="region of interest" description="Disordered" evidence="1">
    <location>
        <begin position="643"/>
        <end position="811"/>
    </location>
</feature>
<dbReference type="EMBL" id="CM012442">
    <property type="protein sequence ID" value="RVE71911.1"/>
    <property type="molecule type" value="Genomic_DNA"/>
</dbReference>
<reference evidence="2 3" key="1">
    <citation type="submission" date="2018-11" db="EMBL/GenBank/DDBJ databases">
        <authorList>
            <person name="Lopez-Roques C."/>
            <person name="Donnadieu C."/>
            <person name="Bouchez O."/>
            <person name="Klopp C."/>
            <person name="Cabau C."/>
            <person name="Zahm M."/>
        </authorList>
    </citation>
    <scope>NUCLEOTIDE SEQUENCE [LARGE SCALE GENOMIC DNA]</scope>
    <source>
        <strain evidence="2">RS831</strain>
        <tissue evidence="2">Whole body</tissue>
    </source>
</reference>
<feature type="region of interest" description="Disordered" evidence="1">
    <location>
        <begin position="601"/>
        <end position="622"/>
    </location>
</feature>
<dbReference type="AlphaFoldDB" id="A0A3S2MBG4"/>
<dbReference type="Proteomes" id="UP000283210">
    <property type="component" value="Chromosome 6"/>
</dbReference>
<feature type="compositionally biased region" description="Basic and acidic residues" evidence="1">
    <location>
        <begin position="797"/>
        <end position="811"/>
    </location>
</feature>
<feature type="compositionally biased region" description="Basic and acidic residues" evidence="1">
    <location>
        <begin position="751"/>
        <end position="786"/>
    </location>
</feature>
<feature type="compositionally biased region" description="Basic and acidic residues" evidence="1">
    <location>
        <begin position="697"/>
        <end position="721"/>
    </location>
</feature>
<sequence length="928" mass="104690">MAQDCIATLHQLLGKPAGAEFSSEDVSLLFSKVFHVPSNSREAHAAMKKVAGHNNCWSCADGNLLDVLVEMEKEREKKEMFLWDFQLLNSSNLHQMMDYTEQSTDPKHAYNSEPGFMQIHTSEKNCAEERTRTVTDEQEFCDRDPRGKRLRKTAWQCWAKLASEGVKSMLPPPWQSQNTSFRAQSWGCVTLSDVLLLVEVKYDVVKQLLFTEMLQEHHTNNVWEKLLPWQKQKEMEMQEKLAEEALESADLICLAMLPGAFRMYKARLDASEPISRRSTEQCWTAVSLLNEIQTLCRREQHTLTDLTPRLCSEDPILMCLHIRLAILKAQRENVSYSCLLAAQQSWETWPIMSSPCRAEQVALWLDGEQEEEEEKEDLQTLQQKAALQLLVLSQEQERKHLIRMMRDICQEESQGSDCETLSKENSEQVTLRDGCLKSLKQIRAQLQAPSEEVQAHLQLQDCAPPMLTRLTELQEVQALTLLQALADRNPDGIQALRDKYINDIQTQRFSSLLHLLNTDFPDPNLTDSSSKDQSRPRSSCSSDEEHMSKASAEAAGADSVKRELNEVPAAEDKKELCSGCGAVIEDLPYLEISCSSNEQAVTPDVEAHSEESSAAATPDSCEKQESLITLAWSKATDCDTADAANVETGQSPDVKGSEMTPILPAQSKETVQRGDGGGQKSALAPCDAQSEEQGTTVEEREKADRDVEGDTSEKDQKMCAKEEEDVQNTQGEFSGDADDLDSGRSSLIVDAGREMSELEKCQTESKSDQCDLEEPSKREDVLHQESETECMVSVSKPEGEQTLVERERTAEPVSVMEREKTMRNLVDIQRKVEQKQQRDKERQMLRVQERLSIIQNRKAEGDLLGVKAQQTGEKRYSPMKETRPGRKRLFESDWSRLGESAPASCSPNGTGILQGLRNCWLQWLITRT</sequence>
<feature type="region of interest" description="Disordered" evidence="1">
    <location>
        <begin position="523"/>
        <end position="563"/>
    </location>
</feature>
<evidence type="ECO:0000313" key="2">
    <source>
        <dbReference type="EMBL" id="RVE71911.1"/>
    </source>
</evidence>
<dbReference type="OrthoDB" id="9909645at2759"/>
<evidence type="ECO:0000313" key="3">
    <source>
        <dbReference type="Proteomes" id="UP000283210"/>
    </source>
</evidence>
<accession>A0A3S2MBG4</accession>
<name>A0A3S2MBG4_ORYJA</name>
<organism evidence="2 3">
    <name type="scientific">Oryzias javanicus</name>
    <name type="common">Javanese ricefish</name>
    <name type="synonym">Aplocheilus javanicus</name>
    <dbReference type="NCBI Taxonomy" id="123683"/>
    <lineage>
        <taxon>Eukaryota</taxon>
        <taxon>Metazoa</taxon>
        <taxon>Chordata</taxon>
        <taxon>Craniata</taxon>
        <taxon>Vertebrata</taxon>
        <taxon>Euteleostomi</taxon>
        <taxon>Actinopterygii</taxon>
        <taxon>Neopterygii</taxon>
        <taxon>Teleostei</taxon>
        <taxon>Neoteleostei</taxon>
        <taxon>Acanthomorphata</taxon>
        <taxon>Ovalentaria</taxon>
        <taxon>Atherinomorphae</taxon>
        <taxon>Beloniformes</taxon>
        <taxon>Adrianichthyidae</taxon>
        <taxon>Oryziinae</taxon>
        <taxon>Oryzias</taxon>
    </lineage>
</organism>
<proteinExistence type="predicted"/>
<evidence type="ECO:0000256" key="1">
    <source>
        <dbReference type="SAM" id="MobiDB-lite"/>
    </source>
</evidence>
<keyword evidence="3" id="KW-1185">Reference proteome</keyword>